<evidence type="ECO:0000313" key="4">
    <source>
        <dbReference type="EMBL" id="GGM40631.1"/>
    </source>
</evidence>
<proteinExistence type="predicted"/>
<dbReference type="AlphaFoldDB" id="A0A8J3C6L8"/>
<evidence type="ECO:0000256" key="1">
    <source>
        <dbReference type="ARBA" id="ARBA00022679"/>
    </source>
</evidence>
<dbReference type="PROSITE" id="PS51186">
    <property type="entry name" value="GNAT"/>
    <property type="match status" value="1"/>
</dbReference>
<comment type="caution">
    <text evidence="4">The sequence shown here is derived from an EMBL/GenBank/DDBJ whole genome shotgun (WGS) entry which is preliminary data.</text>
</comment>
<evidence type="ECO:0000259" key="3">
    <source>
        <dbReference type="PROSITE" id="PS51186"/>
    </source>
</evidence>
<dbReference type="Proteomes" id="UP000637578">
    <property type="component" value="Unassembled WGS sequence"/>
</dbReference>
<reference evidence="4" key="1">
    <citation type="journal article" date="2014" name="Int. J. Syst. Evol. Microbiol.">
        <title>Complete genome sequence of Corynebacterium casei LMG S-19264T (=DSM 44701T), isolated from a smear-ripened cheese.</title>
        <authorList>
            <consortium name="US DOE Joint Genome Institute (JGI-PGF)"/>
            <person name="Walter F."/>
            <person name="Albersmeier A."/>
            <person name="Kalinowski J."/>
            <person name="Ruckert C."/>
        </authorList>
    </citation>
    <scope>NUCLEOTIDE SEQUENCE</scope>
    <source>
        <strain evidence="4">CGMCC 4.5737</strain>
    </source>
</reference>
<dbReference type="GO" id="GO:0016747">
    <property type="term" value="F:acyltransferase activity, transferring groups other than amino-acyl groups"/>
    <property type="evidence" value="ECO:0007669"/>
    <property type="project" value="InterPro"/>
</dbReference>
<dbReference type="PANTHER" id="PTHR43877">
    <property type="entry name" value="AMINOALKYLPHOSPHONATE N-ACETYLTRANSFERASE-RELATED-RELATED"/>
    <property type="match status" value="1"/>
</dbReference>
<feature type="domain" description="N-acetyltransferase" evidence="3">
    <location>
        <begin position="15"/>
        <end position="169"/>
    </location>
</feature>
<dbReference type="CDD" id="cd04301">
    <property type="entry name" value="NAT_SF"/>
    <property type="match status" value="1"/>
</dbReference>
<reference evidence="4" key="2">
    <citation type="submission" date="2020-09" db="EMBL/GenBank/DDBJ databases">
        <authorList>
            <person name="Sun Q."/>
            <person name="Zhou Y."/>
        </authorList>
    </citation>
    <scope>NUCLEOTIDE SEQUENCE</scope>
    <source>
        <strain evidence="4">CGMCC 4.5737</strain>
    </source>
</reference>
<keyword evidence="1" id="KW-0808">Transferase</keyword>
<dbReference type="InterPro" id="IPR050832">
    <property type="entry name" value="Bact_Acetyltransf"/>
</dbReference>
<dbReference type="SUPFAM" id="SSF55729">
    <property type="entry name" value="Acyl-CoA N-acyltransferases (Nat)"/>
    <property type="match status" value="1"/>
</dbReference>
<name>A0A8J3C6L8_9PSEU</name>
<sequence>MLPDQSFSSVRSVELRIVPFDHPDAVALSAAVQQEYVQRYGDEDVTPIEPDEFTPPRGLFLVGYLDDGPVACGGWRARDNEEEHLRVGDAELKRMYVVPEARGNGLARALLAELERTAALAGRRRVVLETGTKQPEAIALYLSCGYIEAPQFGVYRGHPCSRCFSKLLPAATPDARAQV</sequence>
<protein>
    <submittedName>
        <fullName evidence="4">N-acetyltransferase</fullName>
    </submittedName>
</protein>
<dbReference type="Gene3D" id="3.40.630.30">
    <property type="match status" value="1"/>
</dbReference>
<keyword evidence="2" id="KW-0012">Acyltransferase</keyword>
<keyword evidence="5" id="KW-1185">Reference proteome</keyword>
<gene>
    <name evidence="4" type="ORF">GCM10012275_09490</name>
</gene>
<evidence type="ECO:0000313" key="5">
    <source>
        <dbReference type="Proteomes" id="UP000637578"/>
    </source>
</evidence>
<dbReference type="EMBL" id="BMMK01000002">
    <property type="protein sequence ID" value="GGM40631.1"/>
    <property type="molecule type" value="Genomic_DNA"/>
</dbReference>
<dbReference type="InterPro" id="IPR000182">
    <property type="entry name" value="GNAT_dom"/>
</dbReference>
<organism evidence="4 5">
    <name type="scientific">Longimycelium tulufanense</name>
    <dbReference type="NCBI Taxonomy" id="907463"/>
    <lineage>
        <taxon>Bacteria</taxon>
        <taxon>Bacillati</taxon>
        <taxon>Actinomycetota</taxon>
        <taxon>Actinomycetes</taxon>
        <taxon>Pseudonocardiales</taxon>
        <taxon>Pseudonocardiaceae</taxon>
        <taxon>Longimycelium</taxon>
    </lineage>
</organism>
<dbReference type="InterPro" id="IPR016181">
    <property type="entry name" value="Acyl_CoA_acyltransferase"/>
</dbReference>
<accession>A0A8J3C6L8</accession>
<evidence type="ECO:0000256" key="2">
    <source>
        <dbReference type="ARBA" id="ARBA00023315"/>
    </source>
</evidence>
<dbReference type="Pfam" id="PF00583">
    <property type="entry name" value="Acetyltransf_1"/>
    <property type="match status" value="1"/>
</dbReference>
<dbReference type="PANTHER" id="PTHR43877:SF2">
    <property type="entry name" value="AMINOALKYLPHOSPHONATE N-ACETYLTRANSFERASE-RELATED"/>
    <property type="match status" value="1"/>
</dbReference>